<dbReference type="Gene3D" id="1.10.10.10">
    <property type="entry name" value="Winged helix-like DNA-binding domain superfamily/Winged helix DNA-binding domain"/>
    <property type="match status" value="1"/>
</dbReference>
<dbReference type="EMBL" id="LAZR01002528">
    <property type="protein sequence ID" value="KKN28877.1"/>
    <property type="molecule type" value="Genomic_DNA"/>
</dbReference>
<reference evidence="1" key="1">
    <citation type="journal article" date="2015" name="Nature">
        <title>Complex archaea that bridge the gap between prokaryotes and eukaryotes.</title>
        <authorList>
            <person name="Spang A."/>
            <person name="Saw J.H."/>
            <person name="Jorgensen S.L."/>
            <person name="Zaremba-Niedzwiedzka K."/>
            <person name="Martijn J."/>
            <person name="Lind A.E."/>
            <person name="van Eijk R."/>
            <person name="Schleper C."/>
            <person name="Guy L."/>
            <person name="Ettema T.J."/>
        </authorList>
    </citation>
    <scope>NUCLEOTIDE SEQUENCE</scope>
</reference>
<feature type="non-terminal residue" evidence="1">
    <location>
        <position position="1"/>
    </location>
</feature>
<comment type="caution">
    <text evidence="1">The sequence shown here is derived from an EMBL/GenBank/DDBJ whole genome shotgun (WGS) entry which is preliminary data.</text>
</comment>
<accession>A0A0F9PVY0</accession>
<organism evidence="1">
    <name type="scientific">marine sediment metagenome</name>
    <dbReference type="NCBI Taxonomy" id="412755"/>
    <lineage>
        <taxon>unclassified sequences</taxon>
        <taxon>metagenomes</taxon>
        <taxon>ecological metagenomes</taxon>
    </lineage>
</organism>
<gene>
    <name evidence="1" type="ORF">LCGC14_0849860</name>
</gene>
<dbReference type="InterPro" id="IPR036388">
    <property type="entry name" value="WH-like_DNA-bd_sf"/>
</dbReference>
<sequence>NIIMPENKVKKYFRLIEAWAWCPICEDMIAVNIDKKEIIDSLQIGIYTKEYRHSNPSPDFEDPEDLSGQEHTIYIYINENYDITGVKVFFGEEPSTEEVSAEMVLEGGKVRIPIIVKEIPPMAVQLGMLNKEQFKVLKICDGKNTIEQVAAIAQKSIEEIESMMEKLRKKGLVKVIIRT</sequence>
<dbReference type="AlphaFoldDB" id="A0A0F9PVY0"/>
<evidence type="ECO:0000313" key="1">
    <source>
        <dbReference type="EMBL" id="KKN28877.1"/>
    </source>
</evidence>
<protein>
    <submittedName>
        <fullName evidence="1">Uncharacterized protein</fullName>
    </submittedName>
</protein>
<proteinExistence type="predicted"/>
<name>A0A0F9PVY0_9ZZZZ</name>